<comment type="caution">
    <text evidence="4">The sequence shown here is derived from an EMBL/GenBank/DDBJ whole genome shotgun (WGS) entry which is preliminary data.</text>
</comment>
<dbReference type="EMBL" id="JARKIB010000001">
    <property type="protein sequence ID" value="KAJ7786532.1"/>
    <property type="molecule type" value="Genomic_DNA"/>
</dbReference>
<feature type="region of interest" description="Disordered" evidence="1">
    <location>
        <begin position="563"/>
        <end position="627"/>
    </location>
</feature>
<feature type="region of interest" description="Disordered" evidence="1">
    <location>
        <begin position="155"/>
        <end position="326"/>
    </location>
</feature>
<feature type="domain" description="HTH myb-type" evidence="3">
    <location>
        <begin position="489"/>
        <end position="543"/>
    </location>
</feature>
<reference evidence="4" key="1">
    <citation type="submission" date="2023-03" db="EMBL/GenBank/DDBJ databases">
        <title>Massive genome expansion in bonnet fungi (Mycena s.s.) driven by repeated elements and novel gene families across ecological guilds.</title>
        <authorList>
            <consortium name="Lawrence Berkeley National Laboratory"/>
            <person name="Harder C.B."/>
            <person name="Miyauchi S."/>
            <person name="Viragh M."/>
            <person name="Kuo A."/>
            <person name="Thoen E."/>
            <person name="Andreopoulos B."/>
            <person name="Lu D."/>
            <person name="Skrede I."/>
            <person name="Drula E."/>
            <person name="Henrissat B."/>
            <person name="Morin E."/>
            <person name="Kohler A."/>
            <person name="Barry K."/>
            <person name="LaButti K."/>
            <person name="Morin E."/>
            <person name="Salamov A."/>
            <person name="Lipzen A."/>
            <person name="Mereny Z."/>
            <person name="Hegedus B."/>
            <person name="Baldrian P."/>
            <person name="Stursova M."/>
            <person name="Weitz H."/>
            <person name="Taylor A."/>
            <person name="Grigoriev I.V."/>
            <person name="Nagy L.G."/>
            <person name="Martin F."/>
            <person name="Kauserud H."/>
        </authorList>
    </citation>
    <scope>NUCLEOTIDE SEQUENCE</scope>
    <source>
        <strain evidence="4">CBHHK182m</strain>
    </source>
</reference>
<dbReference type="SMART" id="SM00717">
    <property type="entry name" value="SANT"/>
    <property type="match status" value="1"/>
</dbReference>
<feature type="domain" description="Myb-like" evidence="2">
    <location>
        <begin position="489"/>
        <end position="536"/>
    </location>
</feature>
<feature type="compositionally biased region" description="Low complexity" evidence="1">
    <location>
        <begin position="388"/>
        <end position="401"/>
    </location>
</feature>
<feature type="region of interest" description="Disordered" evidence="1">
    <location>
        <begin position="356"/>
        <end position="404"/>
    </location>
</feature>
<dbReference type="SUPFAM" id="SSF46689">
    <property type="entry name" value="Homeodomain-like"/>
    <property type="match status" value="1"/>
</dbReference>
<evidence type="ECO:0000259" key="2">
    <source>
        <dbReference type="PROSITE" id="PS50090"/>
    </source>
</evidence>
<dbReference type="Pfam" id="PF15963">
    <property type="entry name" value="Myb_DNA-bind_7"/>
    <property type="match status" value="1"/>
</dbReference>
<evidence type="ECO:0000259" key="3">
    <source>
        <dbReference type="PROSITE" id="PS51294"/>
    </source>
</evidence>
<evidence type="ECO:0000256" key="1">
    <source>
        <dbReference type="SAM" id="MobiDB-lite"/>
    </source>
</evidence>
<feature type="compositionally biased region" description="Basic residues" evidence="1">
    <location>
        <begin position="185"/>
        <end position="195"/>
    </location>
</feature>
<gene>
    <name evidence="4" type="ORF">B0H16DRAFT_1876531</name>
</gene>
<dbReference type="PANTHER" id="PTHR22929">
    <property type="entry name" value="RNA POLYMERASE III TRANSCRIPTION INITIATION FACTOR B"/>
    <property type="match status" value="1"/>
</dbReference>
<dbReference type="AlphaFoldDB" id="A0AAD7KJP7"/>
<evidence type="ECO:0000313" key="4">
    <source>
        <dbReference type="EMBL" id="KAJ7786532.1"/>
    </source>
</evidence>
<dbReference type="GO" id="GO:0070898">
    <property type="term" value="P:RNA polymerase III preinitiation complex assembly"/>
    <property type="evidence" value="ECO:0007669"/>
    <property type="project" value="TreeGrafter"/>
</dbReference>
<dbReference type="InterPro" id="IPR009057">
    <property type="entry name" value="Homeodomain-like_sf"/>
</dbReference>
<feature type="compositionally biased region" description="Low complexity" evidence="1">
    <location>
        <begin position="30"/>
        <end position="61"/>
    </location>
</feature>
<feature type="compositionally biased region" description="Basic and acidic residues" evidence="1">
    <location>
        <begin position="370"/>
        <end position="380"/>
    </location>
</feature>
<feature type="region of interest" description="Disordered" evidence="1">
    <location>
        <begin position="123"/>
        <end position="143"/>
    </location>
</feature>
<dbReference type="PROSITE" id="PS51294">
    <property type="entry name" value="HTH_MYB"/>
    <property type="match status" value="1"/>
</dbReference>
<feature type="compositionally biased region" description="Acidic residues" evidence="1">
    <location>
        <begin position="227"/>
        <end position="243"/>
    </location>
</feature>
<protein>
    <recommendedName>
        <fullName evidence="6">Myb-like domain-containing protein</fullName>
    </recommendedName>
</protein>
<dbReference type="PROSITE" id="PS50090">
    <property type="entry name" value="MYB_LIKE"/>
    <property type="match status" value="1"/>
</dbReference>
<organism evidence="4 5">
    <name type="scientific">Mycena metata</name>
    <dbReference type="NCBI Taxonomy" id="1033252"/>
    <lineage>
        <taxon>Eukaryota</taxon>
        <taxon>Fungi</taxon>
        <taxon>Dikarya</taxon>
        <taxon>Basidiomycota</taxon>
        <taxon>Agaricomycotina</taxon>
        <taxon>Agaricomycetes</taxon>
        <taxon>Agaricomycetidae</taxon>
        <taxon>Agaricales</taxon>
        <taxon>Marasmiineae</taxon>
        <taxon>Mycenaceae</taxon>
        <taxon>Mycena</taxon>
    </lineage>
</organism>
<dbReference type="InterPro" id="IPR039467">
    <property type="entry name" value="TFIIIB_B''_Myb"/>
</dbReference>
<accession>A0AAD7KJP7</accession>
<evidence type="ECO:0008006" key="6">
    <source>
        <dbReference type="Google" id="ProtNLM"/>
    </source>
</evidence>
<feature type="compositionally biased region" description="Basic residues" evidence="1">
    <location>
        <begin position="281"/>
        <end position="290"/>
    </location>
</feature>
<evidence type="ECO:0000313" key="5">
    <source>
        <dbReference type="Proteomes" id="UP001215598"/>
    </source>
</evidence>
<keyword evidence="5" id="KW-1185">Reference proteome</keyword>
<dbReference type="PANTHER" id="PTHR22929:SF0">
    <property type="entry name" value="TRANSCRIPTION FACTOR TFIIIB COMPONENT B'' HOMOLOG"/>
    <property type="match status" value="1"/>
</dbReference>
<feature type="region of interest" description="Disordered" evidence="1">
    <location>
        <begin position="1"/>
        <end position="72"/>
    </location>
</feature>
<dbReference type="InterPro" id="IPR017930">
    <property type="entry name" value="Myb_dom"/>
</dbReference>
<name>A0AAD7KJP7_9AGAR</name>
<feature type="compositionally biased region" description="Acidic residues" evidence="1">
    <location>
        <begin position="316"/>
        <end position="325"/>
    </location>
</feature>
<proteinExistence type="predicted"/>
<dbReference type="GO" id="GO:0001156">
    <property type="term" value="F:TFIIIC-class transcription factor complex binding"/>
    <property type="evidence" value="ECO:0007669"/>
    <property type="project" value="TreeGrafter"/>
</dbReference>
<dbReference type="GO" id="GO:0000126">
    <property type="term" value="C:transcription factor TFIIIB complex"/>
    <property type="evidence" value="ECO:0007669"/>
    <property type="project" value="TreeGrafter"/>
</dbReference>
<dbReference type="CDD" id="cd00167">
    <property type="entry name" value="SANT"/>
    <property type="match status" value="1"/>
</dbReference>
<sequence length="627" mass="66843">MTSRVQKGGPIFKPIAKSRARATSTAPRQASAPAPAEGPSSAGSTGDVSTPIMPSSIDPSSSMPPPTTIPNRVLEPDIFRVVDPPPPPVASSSRTVPVVTASASRIAAPPVLAKSSQIVPNIVSQPRNSPAPPIISRATPVPVVRPTADDFIFPDELSQLIAPSNPSTLVPTPDNTAPSPENNGKKKLRKRKKRTAVSDAEGDATATEGETPDKPKRGRKKAKKDAGEDDAFTDGDGDATEGETSEKPKKARRKRAKKDAAEDGDGDATATEGRNDDAQAKPKKKAKRKAKAAEGAEEEASPPKKRKRTAPPAFDPDADPGEEIDPTVITMAELCVDNGQGRISSKALEIQANHLAWKQQSKEKRARMKALAEQKKYGRPDEDEEGNTADAPATEAPAAADESGEVIVGPSEPADAAPVIADASGSGFDYSQDLTASRFTVQVRIGPNGETIIDEESLTVDRAEEPDTTNYTHVVESDRTKFVNSASYTKKCRGARWSAEETDLFFEALSQHGENYELISLVLPGRSRTACKNKFKAEDKKDSARITRCLESRIPIDMQTLGRLTGRDFTGPTPIIRVPTPPPAPDPGTQSEPENQAPSAVRKRSRSRTAPSMEGVQIIGDAESYDA</sequence>
<dbReference type="Proteomes" id="UP001215598">
    <property type="component" value="Unassembled WGS sequence"/>
</dbReference>
<dbReference type="Gene3D" id="1.10.10.60">
    <property type="entry name" value="Homeodomain-like"/>
    <property type="match status" value="1"/>
</dbReference>
<dbReference type="InterPro" id="IPR001005">
    <property type="entry name" value="SANT/Myb"/>
</dbReference>
<feature type="compositionally biased region" description="Polar residues" evidence="1">
    <location>
        <begin position="161"/>
        <end position="182"/>
    </location>
</feature>